<feature type="compositionally biased region" description="Polar residues" evidence="1">
    <location>
        <begin position="253"/>
        <end position="264"/>
    </location>
</feature>
<gene>
    <name evidence="3" type="ORF">PTTG_28203</name>
</gene>
<proteinExistence type="predicted"/>
<feature type="compositionally biased region" description="Polar residues" evidence="1">
    <location>
        <begin position="122"/>
        <end position="133"/>
    </location>
</feature>
<dbReference type="InterPro" id="IPR029466">
    <property type="entry name" value="NAM-associated_C"/>
</dbReference>
<name>A0A180GEB1_PUCT1</name>
<reference evidence="3" key="2">
    <citation type="submission" date="2016-05" db="EMBL/GenBank/DDBJ databases">
        <title>Comparative analysis highlights variable genome content of wheat rusts and divergence of the mating loci.</title>
        <authorList>
            <person name="Cuomo C.A."/>
            <person name="Bakkeren G."/>
            <person name="Szabo L."/>
            <person name="Khalil H."/>
            <person name="Joly D."/>
            <person name="Goldberg J."/>
            <person name="Young S."/>
            <person name="Zeng Q."/>
            <person name="Fellers J."/>
        </authorList>
    </citation>
    <scope>NUCLEOTIDE SEQUENCE [LARGE SCALE GENOMIC DNA]</scope>
    <source>
        <strain evidence="3">1-1 BBBD Race 1</strain>
    </source>
</reference>
<evidence type="ECO:0000313" key="5">
    <source>
        <dbReference type="Proteomes" id="UP000005240"/>
    </source>
</evidence>
<dbReference type="OrthoDB" id="76487at2759"/>
<feature type="domain" description="No apical meristem-associated C-terminal" evidence="2">
    <location>
        <begin position="109"/>
        <end position="221"/>
    </location>
</feature>
<dbReference type="STRING" id="630390.A0A180GEB1"/>
<evidence type="ECO:0000313" key="3">
    <source>
        <dbReference type="EMBL" id="OAV90788.1"/>
    </source>
</evidence>
<dbReference type="EnsemblFungi" id="PTTG_28203-t43_1">
    <property type="protein sequence ID" value="PTTG_28203-t43_1-p1"/>
    <property type="gene ID" value="PTTG_28203"/>
</dbReference>
<accession>A0A180GEB1</accession>
<dbReference type="EMBL" id="ADAS02000094">
    <property type="protein sequence ID" value="OAV90788.1"/>
    <property type="molecule type" value="Genomic_DNA"/>
</dbReference>
<feature type="compositionally biased region" description="Polar residues" evidence="1">
    <location>
        <begin position="107"/>
        <end position="116"/>
    </location>
</feature>
<organism evidence="3">
    <name type="scientific">Puccinia triticina (isolate 1-1 / race 1 (BBBD))</name>
    <name type="common">Brown leaf rust fungus</name>
    <dbReference type="NCBI Taxonomy" id="630390"/>
    <lineage>
        <taxon>Eukaryota</taxon>
        <taxon>Fungi</taxon>
        <taxon>Dikarya</taxon>
        <taxon>Basidiomycota</taxon>
        <taxon>Pucciniomycotina</taxon>
        <taxon>Pucciniomycetes</taxon>
        <taxon>Pucciniales</taxon>
        <taxon>Pucciniaceae</taxon>
        <taxon>Puccinia</taxon>
    </lineage>
</organism>
<dbReference type="Pfam" id="PF14303">
    <property type="entry name" value="NAM-associated"/>
    <property type="match status" value="1"/>
</dbReference>
<feature type="compositionally biased region" description="Basic and acidic residues" evidence="1">
    <location>
        <begin position="136"/>
        <end position="149"/>
    </location>
</feature>
<feature type="region of interest" description="Disordered" evidence="1">
    <location>
        <begin position="245"/>
        <end position="287"/>
    </location>
</feature>
<sequence length="312" mass="35400">MSGNNNKQDSSKKKRAPNFTSEEDSKDKFFAWIAEDYNTYTPGAQRDANQLLSRWKIIQPAILRFGVIHDQIPKNPASGSAPADWLTDAKEMFFRTEKKPFIYETPMSNHLDSQFSPPGDSQEASQTTASPLSQYKRPDGIKKEKRRVEESEFRRQKLKLLEKATKDADRRITAAMRLNDIQERLAATKEQNAELRVMLQNVASCADDELREYLCARRKEIMEKIRNPRPSASNALVLTSANGTNKREDQLNDPAQTQDNNTLGTPIPSKHRQQLPLGKAGHESSQDPFREGILELSSPLAGRNPNINPYLF</sequence>
<dbReference type="VEuPathDB" id="FungiDB:PTTG_28203"/>
<reference evidence="4 5" key="3">
    <citation type="journal article" date="2017" name="G3 (Bethesda)">
        <title>Comparative analysis highlights variable genome content of wheat rusts and divergence of the mating loci.</title>
        <authorList>
            <person name="Cuomo C.A."/>
            <person name="Bakkeren G."/>
            <person name="Khalil H.B."/>
            <person name="Panwar V."/>
            <person name="Joly D."/>
            <person name="Linning R."/>
            <person name="Sakthikumar S."/>
            <person name="Song X."/>
            <person name="Adiconis X."/>
            <person name="Fan L."/>
            <person name="Goldberg J.M."/>
            <person name="Levin J.Z."/>
            <person name="Young S."/>
            <person name="Zeng Q."/>
            <person name="Anikster Y."/>
            <person name="Bruce M."/>
            <person name="Wang M."/>
            <person name="Yin C."/>
            <person name="McCallum B."/>
            <person name="Szabo L.J."/>
            <person name="Hulbert S."/>
            <person name="Chen X."/>
            <person name="Fellers J.P."/>
        </authorList>
    </citation>
    <scope>NUCLEOTIDE SEQUENCE</scope>
    <source>
        <strain evidence="5">Isolate 1-1 / race 1 (BBBD)</strain>
        <strain evidence="4">isolate 1-1 / race 1 (BBBD)</strain>
    </source>
</reference>
<dbReference type="AlphaFoldDB" id="A0A180GEB1"/>
<reference evidence="3" key="1">
    <citation type="submission" date="2009-11" db="EMBL/GenBank/DDBJ databases">
        <authorList>
            <consortium name="The Broad Institute Genome Sequencing Platform"/>
            <person name="Ward D."/>
            <person name="Feldgarden M."/>
            <person name="Earl A."/>
            <person name="Young S.K."/>
            <person name="Zeng Q."/>
            <person name="Koehrsen M."/>
            <person name="Alvarado L."/>
            <person name="Berlin A."/>
            <person name="Bochicchio J."/>
            <person name="Borenstein D."/>
            <person name="Chapman S.B."/>
            <person name="Chen Z."/>
            <person name="Engels R."/>
            <person name="Freedman E."/>
            <person name="Gellesch M."/>
            <person name="Goldberg J."/>
            <person name="Griggs A."/>
            <person name="Gujja S."/>
            <person name="Heilman E."/>
            <person name="Heiman D."/>
            <person name="Hepburn T."/>
            <person name="Howarth C."/>
            <person name="Jen D."/>
            <person name="Larson L."/>
            <person name="Lewis B."/>
            <person name="Mehta T."/>
            <person name="Park D."/>
            <person name="Pearson M."/>
            <person name="Roberts A."/>
            <person name="Saif S."/>
            <person name="Shea T."/>
            <person name="Shenoy N."/>
            <person name="Sisk P."/>
            <person name="Stolte C."/>
            <person name="Sykes S."/>
            <person name="Thomson T."/>
            <person name="Walk T."/>
            <person name="White J."/>
            <person name="Yandava C."/>
            <person name="Izard J."/>
            <person name="Baranova O.V."/>
            <person name="Blanton J.M."/>
            <person name="Tanner A.C."/>
            <person name="Dewhirst F.E."/>
            <person name="Haas B."/>
            <person name="Nusbaum C."/>
            <person name="Birren B."/>
        </authorList>
    </citation>
    <scope>NUCLEOTIDE SEQUENCE [LARGE SCALE GENOMIC DNA]</scope>
    <source>
        <strain evidence="3">1-1 BBBD Race 1</strain>
    </source>
</reference>
<dbReference type="Proteomes" id="UP000005240">
    <property type="component" value="Unassembled WGS sequence"/>
</dbReference>
<protein>
    <submittedName>
        <fullName evidence="4">NAM-associated domain-containing protein</fullName>
    </submittedName>
</protein>
<evidence type="ECO:0000259" key="2">
    <source>
        <dbReference type="Pfam" id="PF14303"/>
    </source>
</evidence>
<evidence type="ECO:0000256" key="1">
    <source>
        <dbReference type="SAM" id="MobiDB-lite"/>
    </source>
</evidence>
<reference evidence="4" key="4">
    <citation type="submission" date="2025-05" db="UniProtKB">
        <authorList>
            <consortium name="EnsemblFungi"/>
        </authorList>
    </citation>
    <scope>IDENTIFICATION</scope>
    <source>
        <strain evidence="4">isolate 1-1 / race 1 (BBBD)</strain>
    </source>
</reference>
<dbReference type="PANTHER" id="PTHR45023:SF4">
    <property type="entry name" value="GLYCINE-RICH PROTEIN-RELATED"/>
    <property type="match status" value="1"/>
</dbReference>
<feature type="region of interest" description="Disordered" evidence="1">
    <location>
        <begin position="107"/>
        <end position="149"/>
    </location>
</feature>
<dbReference type="PANTHER" id="PTHR45023">
    <property type="match status" value="1"/>
</dbReference>
<evidence type="ECO:0000313" key="4">
    <source>
        <dbReference type="EnsemblFungi" id="PTTG_28203-t43_1-p1"/>
    </source>
</evidence>
<keyword evidence="5" id="KW-1185">Reference proteome</keyword>
<feature type="region of interest" description="Disordered" evidence="1">
    <location>
        <begin position="1"/>
        <end position="24"/>
    </location>
</feature>